<comment type="caution">
    <text evidence="2">The sequence shown here is derived from an EMBL/GenBank/DDBJ whole genome shotgun (WGS) entry which is preliminary data.</text>
</comment>
<feature type="region of interest" description="Disordered" evidence="1">
    <location>
        <begin position="263"/>
        <end position="287"/>
    </location>
</feature>
<proteinExistence type="predicted"/>
<evidence type="ECO:0000313" key="3">
    <source>
        <dbReference type="Proteomes" id="UP001159363"/>
    </source>
</evidence>
<keyword evidence="3" id="KW-1185">Reference proteome</keyword>
<evidence type="ECO:0000313" key="2">
    <source>
        <dbReference type="EMBL" id="KAJ8890113.1"/>
    </source>
</evidence>
<organism evidence="2 3">
    <name type="scientific">Dryococelus australis</name>
    <dbReference type="NCBI Taxonomy" id="614101"/>
    <lineage>
        <taxon>Eukaryota</taxon>
        <taxon>Metazoa</taxon>
        <taxon>Ecdysozoa</taxon>
        <taxon>Arthropoda</taxon>
        <taxon>Hexapoda</taxon>
        <taxon>Insecta</taxon>
        <taxon>Pterygota</taxon>
        <taxon>Neoptera</taxon>
        <taxon>Polyneoptera</taxon>
        <taxon>Phasmatodea</taxon>
        <taxon>Verophasmatodea</taxon>
        <taxon>Anareolatae</taxon>
        <taxon>Phasmatidae</taxon>
        <taxon>Eurycanthinae</taxon>
        <taxon>Dryococelus</taxon>
    </lineage>
</organism>
<gene>
    <name evidence="2" type="ORF">PR048_009620</name>
</gene>
<evidence type="ECO:0000256" key="1">
    <source>
        <dbReference type="SAM" id="MobiDB-lite"/>
    </source>
</evidence>
<feature type="region of interest" description="Disordered" evidence="1">
    <location>
        <begin position="1"/>
        <end position="22"/>
    </location>
</feature>
<protein>
    <recommendedName>
        <fullName evidence="4">Peptidase A2 domain-containing protein</fullName>
    </recommendedName>
</protein>
<name>A0ABQ9I0D8_9NEOP</name>
<sequence>MCTNSEEVNKVQMLKKQDPDSSDEDYYVVNGITVVSQNLKHVECVQTQEKSTKWHEIIAVEERKINFKLDTGSKVNILPEKLFKKVDNQLMVSDSQEILKRYGGFTVLCWHPGVRGCVAKMAVVDTKETDKVAVLRITLPPETYAVLKTQISLKSLDEVTFKECIDSLIKVLAPKNIVIAECFKLWQHRQQTTESVTEYIAAIKLIAVMCSQDSNGYGCSGEVSSPDTWKKSGEVNVIVEPACFGQLAIEDVQYVGARRGCRQRPPQQGGFTHQPYRETARQNGALT</sequence>
<dbReference type="Proteomes" id="UP001159363">
    <property type="component" value="Chromosome 3"/>
</dbReference>
<accession>A0ABQ9I0D8</accession>
<dbReference type="EMBL" id="JARBHB010000003">
    <property type="protein sequence ID" value="KAJ8890113.1"/>
    <property type="molecule type" value="Genomic_DNA"/>
</dbReference>
<reference evidence="2 3" key="1">
    <citation type="submission" date="2023-02" db="EMBL/GenBank/DDBJ databases">
        <title>LHISI_Scaffold_Assembly.</title>
        <authorList>
            <person name="Stuart O.P."/>
            <person name="Cleave R."/>
            <person name="Magrath M.J.L."/>
            <person name="Mikheyev A.S."/>
        </authorList>
    </citation>
    <scope>NUCLEOTIDE SEQUENCE [LARGE SCALE GENOMIC DNA]</scope>
    <source>
        <strain evidence="2">Daus_M_001</strain>
        <tissue evidence="2">Leg muscle</tissue>
    </source>
</reference>
<evidence type="ECO:0008006" key="4">
    <source>
        <dbReference type="Google" id="ProtNLM"/>
    </source>
</evidence>